<dbReference type="Proteomes" id="UP000435649">
    <property type="component" value="Unassembled WGS sequence"/>
</dbReference>
<dbReference type="RefSeq" id="WP_154420287.1">
    <property type="nucleotide sequence ID" value="NZ_VUNS01000030.1"/>
</dbReference>
<organism evidence="2 3">
    <name type="scientific">Victivallis lenta</name>
    <dbReference type="NCBI Taxonomy" id="2606640"/>
    <lineage>
        <taxon>Bacteria</taxon>
        <taxon>Pseudomonadati</taxon>
        <taxon>Lentisphaerota</taxon>
        <taxon>Lentisphaeria</taxon>
        <taxon>Victivallales</taxon>
        <taxon>Victivallaceae</taxon>
        <taxon>Victivallis</taxon>
    </lineage>
</organism>
<keyword evidence="3" id="KW-1185">Reference proteome</keyword>
<sequence>MNNRLETAVKANAAEARLTKQKVLKELKQQMEGLIQQIENDNLWISDLKELHNQVAEAVAQVTAADEKIKTEELFKAFQ</sequence>
<dbReference type="AlphaFoldDB" id="A0A844G5P5"/>
<name>A0A844G5P5_9BACT</name>
<reference evidence="2 3" key="1">
    <citation type="submission" date="2019-08" db="EMBL/GenBank/DDBJ databases">
        <title>In-depth cultivation of the pig gut microbiome towards novel bacterial diversity and tailored functional studies.</title>
        <authorList>
            <person name="Wylensek D."/>
            <person name="Hitch T.C.A."/>
            <person name="Clavel T."/>
        </authorList>
    </citation>
    <scope>NUCLEOTIDE SEQUENCE [LARGE SCALE GENOMIC DNA]</scope>
    <source>
        <strain evidence="2 3">BBE-744-WT-12</strain>
    </source>
</reference>
<comment type="caution">
    <text evidence="2">The sequence shown here is derived from an EMBL/GenBank/DDBJ whole genome shotgun (WGS) entry which is preliminary data.</text>
</comment>
<evidence type="ECO:0000256" key="1">
    <source>
        <dbReference type="SAM" id="Coils"/>
    </source>
</evidence>
<dbReference type="EMBL" id="VUNS01000030">
    <property type="protein sequence ID" value="MST99127.1"/>
    <property type="molecule type" value="Genomic_DNA"/>
</dbReference>
<evidence type="ECO:0000313" key="2">
    <source>
        <dbReference type="EMBL" id="MST99127.1"/>
    </source>
</evidence>
<evidence type="ECO:0000313" key="3">
    <source>
        <dbReference type="Proteomes" id="UP000435649"/>
    </source>
</evidence>
<proteinExistence type="predicted"/>
<accession>A0A844G5P5</accession>
<protein>
    <submittedName>
        <fullName evidence="2">Uncharacterized protein</fullName>
    </submittedName>
</protein>
<keyword evidence="1" id="KW-0175">Coiled coil</keyword>
<gene>
    <name evidence="2" type="ORF">FYJ85_19005</name>
</gene>
<feature type="coiled-coil region" evidence="1">
    <location>
        <begin position="17"/>
        <end position="68"/>
    </location>
</feature>